<dbReference type="InterPro" id="IPR011611">
    <property type="entry name" value="PfkB_dom"/>
</dbReference>
<gene>
    <name evidence="4" type="ORF">A3A01_01975</name>
</gene>
<reference evidence="4 5" key="1">
    <citation type="journal article" date="2016" name="Nat. Commun.">
        <title>Thousands of microbial genomes shed light on interconnected biogeochemical processes in an aquifer system.</title>
        <authorList>
            <person name="Anantharaman K."/>
            <person name="Brown C.T."/>
            <person name="Hug L.A."/>
            <person name="Sharon I."/>
            <person name="Castelle C.J."/>
            <person name="Probst A.J."/>
            <person name="Thomas B.C."/>
            <person name="Singh A."/>
            <person name="Wilkins M.J."/>
            <person name="Karaoz U."/>
            <person name="Brodie E.L."/>
            <person name="Williams K.H."/>
            <person name="Hubbard S.S."/>
            <person name="Banfield J.F."/>
        </authorList>
    </citation>
    <scope>NUCLEOTIDE SEQUENCE [LARGE SCALE GENOMIC DNA]</scope>
</reference>
<protein>
    <recommendedName>
        <fullName evidence="3">Carbohydrate kinase PfkB domain-containing protein</fullName>
    </recommendedName>
</protein>
<keyword evidence="2" id="KW-0418">Kinase</keyword>
<organism evidence="4 5">
    <name type="scientific">Candidatus Nomurabacteria bacterium RIFCSPLOWO2_01_FULL_39_17</name>
    <dbReference type="NCBI Taxonomy" id="1801770"/>
    <lineage>
        <taxon>Bacteria</taxon>
        <taxon>Candidatus Nomuraibacteriota</taxon>
    </lineage>
</organism>
<dbReference type="Pfam" id="PF00294">
    <property type="entry name" value="PfkB"/>
    <property type="match status" value="1"/>
</dbReference>
<dbReference type="InterPro" id="IPR002173">
    <property type="entry name" value="Carboh/pur_kinase_PfkB_CS"/>
</dbReference>
<dbReference type="SUPFAM" id="SSF53613">
    <property type="entry name" value="Ribokinase-like"/>
    <property type="match status" value="1"/>
</dbReference>
<comment type="caution">
    <text evidence="4">The sequence shown here is derived from an EMBL/GenBank/DDBJ whole genome shotgun (WGS) entry which is preliminary data.</text>
</comment>
<sequence length="293" mass="33277">MKVAVLGPITKDTVIFDGISQMNMGGIPYFEANVLKALGAEVEAFITYAREDEEWVKENFLGIKIYSIYADQTLEGDLLYSPEDPDTRRIIRLKYGPNIISPEEDLINTLRNFDYILLGPLYYENIHHEFFEKLKDKNLVLGNFGLFTYHENGNMVWKNPEKLVQVAKFLKYLFLDEKEIKFVAQKETTEECAEYFLFLGVKIVAITGGSKGSLIFTKDKKYTIPAFPVKTLADPTGAGDTYVAAFIFATSLFDDIQKQGEFAAMVATMVVEKRGAFNGNLETVLTRLKEFQK</sequence>
<evidence type="ECO:0000259" key="3">
    <source>
        <dbReference type="Pfam" id="PF00294"/>
    </source>
</evidence>
<dbReference type="GO" id="GO:0016301">
    <property type="term" value="F:kinase activity"/>
    <property type="evidence" value="ECO:0007669"/>
    <property type="project" value="UniProtKB-KW"/>
</dbReference>
<dbReference type="PANTHER" id="PTHR10584:SF166">
    <property type="entry name" value="RIBOKINASE"/>
    <property type="match status" value="1"/>
</dbReference>
<evidence type="ECO:0000313" key="4">
    <source>
        <dbReference type="EMBL" id="OGI85598.1"/>
    </source>
</evidence>
<evidence type="ECO:0000313" key="5">
    <source>
        <dbReference type="Proteomes" id="UP000179352"/>
    </source>
</evidence>
<name>A0A1F6WUQ6_9BACT</name>
<evidence type="ECO:0000256" key="2">
    <source>
        <dbReference type="ARBA" id="ARBA00022777"/>
    </source>
</evidence>
<evidence type="ECO:0000256" key="1">
    <source>
        <dbReference type="ARBA" id="ARBA00022679"/>
    </source>
</evidence>
<accession>A0A1F6WUQ6</accession>
<dbReference type="PROSITE" id="PS00584">
    <property type="entry name" value="PFKB_KINASES_2"/>
    <property type="match status" value="1"/>
</dbReference>
<dbReference type="STRING" id="1801770.A3A01_01975"/>
<dbReference type="Gene3D" id="3.40.1190.20">
    <property type="match status" value="1"/>
</dbReference>
<dbReference type="EMBL" id="MFUU01000023">
    <property type="protein sequence ID" value="OGI85598.1"/>
    <property type="molecule type" value="Genomic_DNA"/>
</dbReference>
<dbReference type="InterPro" id="IPR029056">
    <property type="entry name" value="Ribokinase-like"/>
</dbReference>
<keyword evidence="1" id="KW-0808">Transferase</keyword>
<dbReference type="AlphaFoldDB" id="A0A1F6WUQ6"/>
<proteinExistence type="predicted"/>
<feature type="domain" description="Carbohydrate kinase PfkB" evidence="3">
    <location>
        <begin position="162"/>
        <end position="279"/>
    </location>
</feature>
<dbReference type="Proteomes" id="UP000179352">
    <property type="component" value="Unassembled WGS sequence"/>
</dbReference>
<dbReference type="PANTHER" id="PTHR10584">
    <property type="entry name" value="SUGAR KINASE"/>
    <property type="match status" value="1"/>
</dbReference>